<dbReference type="InterPro" id="IPR051045">
    <property type="entry name" value="TonB-dependent_transducer"/>
</dbReference>
<name>A0A5M6DGK4_9BACT</name>
<proteinExistence type="inferred from homology"/>
<dbReference type="InterPro" id="IPR041916">
    <property type="entry name" value="Anti_sigma_zinc_sf"/>
</dbReference>
<evidence type="ECO:0000256" key="4">
    <source>
        <dbReference type="ARBA" id="ARBA00022475"/>
    </source>
</evidence>
<keyword evidence="3" id="KW-0813">Transport</keyword>
<evidence type="ECO:0000256" key="3">
    <source>
        <dbReference type="ARBA" id="ARBA00022448"/>
    </source>
</evidence>
<comment type="caution">
    <text evidence="12">The sequence shown here is derived from an EMBL/GenBank/DDBJ whole genome shotgun (WGS) entry which is preliminary data.</text>
</comment>
<accession>A0A5M6DGK4</accession>
<keyword evidence="13" id="KW-1185">Reference proteome</keyword>
<keyword evidence="5" id="KW-0997">Cell inner membrane</keyword>
<keyword evidence="8 10" id="KW-1133">Transmembrane helix</keyword>
<dbReference type="Gene3D" id="1.10.10.1320">
    <property type="entry name" value="Anti-sigma factor, zinc-finger domain"/>
    <property type="match status" value="1"/>
</dbReference>
<evidence type="ECO:0000313" key="13">
    <source>
        <dbReference type="Proteomes" id="UP000323426"/>
    </source>
</evidence>
<evidence type="ECO:0000256" key="10">
    <source>
        <dbReference type="SAM" id="Phobius"/>
    </source>
</evidence>
<evidence type="ECO:0000256" key="2">
    <source>
        <dbReference type="ARBA" id="ARBA00006555"/>
    </source>
</evidence>
<dbReference type="RefSeq" id="WP_150088262.1">
    <property type="nucleotide sequence ID" value="NZ_VWSF01000006.1"/>
</dbReference>
<evidence type="ECO:0000256" key="7">
    <source>
        <dbReference type="ARBA" id="ARBA00022927"/>
    </source>
</evidence>
<dbReference type="PROSITE" id="PS52015">
    <property type="entry name" value="TONB_CTD"/>
    <property type="match status" value="1"/>
</dbReference>
<evidence type="ECO:0000256" key="8">
    <source>
        <dbReference type="ARBA" id="ARBA00022989"/>
    </source>
</evidence>
<dbReference type="Pfam" id="PF03544">
    <property type="entry name" value="TonB_C"/>
    <property type="match status" value="1"/>
</dbReference>
<dbReference type="PANTHER" id="PTHR33446:SF2">
    <property type="entry name" value="PROTEIN TONB"/>
    <property type="match status" value="1"/>
</dbReference>
<dbReference type="PANTHER" id="PTHR33446">
    <property type="entry name" value="PROTEIN TONB-RELATED"/>
    <property type="match status" value="1"/>
</dbReference>
<feature type="domain" description="TonB C-terminal" evidence="11">
    <location>
        <begin position="137"/>
        <end position="228"/>
    </location>
</feature>
<evidence type="ECO:0000313" key="12">
    <source>
        <dbReference type="EMBL" id="KAA5546658.1"/>
    </source>
</evidence>
<evidence type="ECO:0000259" key="11">
    <source>
        <dbReference type="PROSITE" id="PS52015"/>
    </source>
</evidence>
<dbReference type="GO" id="GO:0055085">
    <property type="term" value="P:transmembrane transport"/>
    <property type="evidence" value="ECO:0007669"/>
    <property type="project" value="InterPro"/>
</dbReference>
<dbReference type="InterPro" id="IPR027383">
    <property type="entry name" value="Znf_put"/>
</dbReference>
<evidence type="ECO:0000256" key="6">
    <source>
        <dbReference type="ARBA" id="ARBA00022692"/>
    </source>
</evidence>
<keyword evidence="7" id="KW-0653">Protein transport</keyword>
<keyword evidence="6 10" id="KW-0812">Transmembrane</keyword>
<comment type="similarity">
    <text evidence="2">Belongs to the TonB family.</text>
</comment>
<dbReference type="GO" id="GO:0031992">
    <property type="term" value="F:energy transducer activity"/>
    <property type="evidence" value="ECO:0007669"/>
    <property type="project" value="TreeGrafter"/>
</dbReference>
<keyword evidence="9 10" id="KW-0472">Membrane</keyword>
<reference evidence="12 13" key="1">
    <citation type="submission" date="2019-09" db="EMBL/GenBank/DDBJ databases">
        <title>Genome sequence and assembly of Adhaeribacter sp.</title>
        <authorList>
            <person name="Chhetri G."/>
        </authorList>
    </citation>
    <scope>NUCLEOTIDE SEQUENCE [LARGE SCALE GENOMIC DNA]</scope>
    <source>
        <strain evidence="12 13">DK36</strain>
    </source>
</reference>
<dbReference type="AlphaFoldDB" id="A0A5M6DGK4"/>
<dbReference type="GO" id="GO:0015031">
    <property type="term" value="P:protein transport"/>
    <property type="evidence" value="ECO:0007669"/>
    <property type="project" value="UniProtKB-KW"/>
</dbReference>
<dbReference type="EMBL" id="VWSF01000006">
    <property type="protein sequence ID" value="KAA5546658.1"/>
    <property type="molecule type" value="Genomic_DNA"/>
</dbReference>
<dbReference type="Proteomes" id="UP000323426">
    <property type="component" value="Unassembled WGS sequence"/>
</dbReference>
<dbReference type="SUPFAM" id="SSF74653">
    <property type="entry name" value="TolA/TonB C-terminal domain"/>
    <property type="match status" value="1"/>
</dbReference>
<organism evidence="12 13">
    <name type="scientific">Adhaeribacter rhizoryzae</name>
    <dbReference type="NCBI Taxonomy" id="2607907"/>
    <lineage>
        <taxon>Bacteria</taxon>
        <taxon>Pseudomonadati</taxon>
        <taxon>Bacteroidota</taxon>
        <taxon>Cytophagia</taxon>
        <taxon>Cytophagales</taxon>
        <taxon>Hymenobacteraceae</taxon>
        <taxon>Adhaeribacter</taxon>
    </lineage>
</organism>
<sequence>MNNKLSVSALPDKHLSADIMYQYLHNELLPEERHEVERHLLECNLCADALDGLSTSTKAQTERQLFEINYHLKSRAVHRHPNTILQHLKNWGLTTAILFLVLLAALMVWYQAKKAAPGSTPNPAVTETTLTPAQPLNGLPAYQQYLQQNSRYPAQARQLGISGEVVLSFTVNPDSSLSNLRVVRGLTPELNAEALRLLKEGPVWVPAQRSGTPITQNKTISIPFQLSK</sequence>
<dbReference type="NCBIfam" id="TIGR01352">
    <property type="entry name" value="tonB_Cterm"/>
    <property type="match status" value="1"/>
</dbReference>
<keyword evidence="4" id="KW-1003">Cell membrane</keyword>
<evidence type="ECO:0000256" key="5">
    <source>
        <dbReference type="ARBA" id="ARBA00022519"/>
    </source>
</evidence>
<dbReference type="InterPro" id="IPR037682">
    <property type="entry name" value="TonB_C"/>
</dbReference>
<evidence type="ECO:0000256" key="9">
    <source>
        <dbReference type="ARBA" id="ARBA00023136"/>
    </source>
</evidence>
<dbReference type="InterPro" id="IPR006260">
    <property type="entry name" value="TonB/TolA_C"/>
</dbReference>
<dbReference type="GO" id="GO:0098797">
    <property type="term" value="C:plasma membrane protein complex"/>
    <property type="evidence" value="ECO:0007669"/>
    <property type="project" value="TreeGrafter"/>
</dbReference>
<comment type="subcellular location">
    <subcellularLocation>
        <location evidence="1">Cell inner membrane</location>
        <topology evidence="1">Single-pass membrane protein</topology>
        <orientation evidence="1">Periplasmic side</orientation>
    </subcellularLocation>
</comment>
<dbReference type="Pfam" id="PF13490">
    <property type="entry name" value="zf-HC2"/>
    <property type="match status" value="1"/>
</dbReference>
<feature type="transmembrane region" description="Helical" evidence="10">
    <location>
        <begin position="91"/>
        <end position="110"/>
    </location>
</feature>
<evidence type="ECO:0000256" key="1">
    <source>
        <dbReference type="ARBA" id="ARBA00004383"/>
    </source>
</evidence>
<protein>
    <submittedName>
        <fullName evidence="12">TonB family protein</fullName>
    </submittedName>
</protein>
<gene>
    <name evidence="12" type="ORF">F0145_09935</name>
</gene>
<dbReference type="Gene3D" id="3.30.1150.10">
    <property type="match status" value="1"/>
</dbReference>